<dbReference type="EMBL" id="LR743589">
    <property type="protein sequence ID" value="CAA2616372.1"/>
    <property type="molecule type" value="Genomic_DNA"/>
</dbReference>
<dbReference type="Proteomes" id="UP001189122">
    <property type="component" value="Unassembled WGS sequence"/>
</dbReference>
<keyword evidence="3" id="KW-0443">Lipid metabolism</keyword>
<reference evidence="5 6" key="1">
    <citation type="submission" date="2019-12" db="EMBL/GenBank/DDBJ databases">
        <authorList>
            <person name="Scholz U."/>
            <person name="Mascher M."/>
            <person name="Fiebig A."/>
        </authorList>
    </citation>
    <scope>NUCLEOTIDE SEQUENCE</scope>
</reference>
<dbReference type="Pfam" id="PF00657">
    <property type="entry name" value="Lipase_GDSL"/>
    <property type="match status" value="1"/>
</dbReference>
<dbReference type="InterPro" id="IPR001087">
    <property type="entry name" value="GDSL"/>
</dbReference>
<dbReference type="PANTHER" id="PTHR45648:SF172">
    <property type="entry name" value="(WILD MALAYSIAN BANANA) HYPOTHETICAL PROTEIN"/>
    <property type="match status" value="1"/>
</dbReference>
<protein>
    <submittedName>
        <fullName evidence="5">Uncharacterized protein</fullName>
    </submittedName>
</protein>
<dbReference type="SUPFAM" id="SSF52266">
    <property type="entry name" value="SGNH hydrolase"/>
    <property type="match status" value="1"/>
</dbReference>
<evidence type="ECO:0000256" key="1">
    <source>
        <dbReference type="ARBA" id="ARBA00008668"/>
    </source>
</evidence>
<dbReference type="AlphaFoldDB" id="A0A7I8IFI0"/>
<organism evidence="5">
    <name type="scientific">Spirodela intermedia</name>
    <name type="common">Intermediate duckweed</name>
    <dbReference type="NCBI Taxonomy" id="51605"/>
    <lineage>
        <taxon>Eukaryota</taxon>
        <taxon>Viridiplantae</taxon>
        <taxon>Streptophyta</taxon>
        <taxon>Embryophyta</taxon>
        <taxon>Tracheophyta</taxon>
        <taxon>Spermatophyta</taxon>
        <taxon>Magnoliopsida</taxon>
        <taxon>Liliopsida</taxon>
        <taxon>Araceae</taxon>
        <taxon>Lemnoideae</taxon>
        <taxon>Spirodela</taxon>
    </lineage>
</organism>
<proteinExistence type="inferred from homology"/>
<dbReference type="GO" id="GO:0016788">
    <property type="term" value="F:hydrolase activity, acting on ester bonds"/>
    <property type="evidence" value="ECO:0007669"/>
    <property type="project" value="InterPro"/>
</dbReference>
<accession>A0A7I8IFI0</accession>
<dbReference type="CDD" id="cd01837">
    <property type="entry name" value="SGNH_plant_lipase_like"/>
    <property type="match status" value="1"/>
</dbReference>
<dbReference type="InterPro" id="IPR035669">
    <property type="entry name" value="SGNH_plant_lipase-like"/>
</dbReference>
<gene>
    <name evidence="5" type="ORF">SI7747_02002594</name>
</gene>
<dbReference type="EMBL" id="CACRZD030000002">
    <property type="protein sequence ID" value="CAA6656054.1"/>
    <property type="molecule type" value="Genomic_DNA"/>
</dbReference>
<feature type="chain" id="PRO_5029793475" evidence="4">
    <location>
        <begin position="26"/>
        <end position="355"/>
    </location>
</feature>
<evidence type="ECO:0000313" key="5">
    <source>
        <dbReference type="EMBL" id="CAA2616372.1"/>
    </source>
</evidence>
<evidence type="ECO:0000313" key="6">
    <source>
        <dbReference type="Proteomes" id="UP001189122"/>
    </source>
</evidence>
<evidence type="ECO:0000256" key="3">
    <source>
        <dbReference type="ARBA" id="ARBA00022963"/>
    </source>
</evidence>
<keyword evidence="6" id="KW-1185">Reference proteome</keyword>
<evidence type="ECO:0000256" key="4">
    <source>
        <dbReference type="SAM" id="SignalP"/>
    </source>
</evidence>
<dbReference type="InterPro" id="IPR051058">
    <property type="entry name" value="GDSL_Est/Lipase"/>
</dbReference>
<comment type="similarity">
    <text evidence="1">Belongs to the 'GDSL' lipolytic enzyme family.</text>
</comment>
<keyword evidence="3" id="KW-0442">Lipid degradation</keyword>
<dbReference type="GO" id="GO:0016042">
    <property type="term" value="P:lipid catabolic process"/>
    <property type="evidence" value="ECO:0007669"/>
    <property type="project" value="UniProtKB-KW"/>
</dbReference>
<sequence>MERKMGLLLLAAAFSTAVFTRMAAASTVVPAIYAFGDSTADVGNNNFLPGNQAKANFPHNGIDFPRSRPTGRFSNGYIGLDFMAKKLKFNKSPPAYLSISNDAQANRGVNFASGGSGIFDATNFSISLNHQIKYFKGITRRLRTRISGGAAYRFLSRSLFVFSTGNNDMIGFYVNFGLKNETQQQLFIGQLTGQFRNQLETLYDLGARKFVVFGSSLIGCIPILRLSVPGAKCVEDLNNLSQQFNKATQIVLRDLASTLKGFSYSFINTYDFISLVSSQPLKYGFTDIISACCGSGRLNAESECRPNSTYCSNRDEYFFWDQFHPTQATYRLIALTAYRGRRYASPVTIKQLVGL</sequence>
<name>A0A7I8IFI0_SPIIN</name>
<dbReference type="Gene3D" id="3.40.50.1110">
    <property type="entry name" value="SGNH hydrolase"/>
    <property type="match status" value="1"/>
</dbReference>
<evidence type="ECO:0000256" key="2">
    <source>
        <dbReference type="ARBA" id="ARBA00022801"/>
    </source>
</evidence>
<keyword evidence="2" id="KW-0378">Hydrolase</keyword>
<keyword evidence="4" id="KW-0732">Signal</keyword>
<feature type="signal peptide" evidence="4">
    <location>
        <begin position="1"/>
        <end position="25"/>
    </location>
</feature>
<dbReference type="InterPro" id="IPR036514">
    <property type="entry name" value="SGNH_hydro_sf"/>
</dbReference>
<dbReference type="PANTHER" id="PTHR45648">
    <property type="entry name" value="GDSL LIPASE/ACYLHYDROLASE FAMILY PROTEIN (AFU_ORTHOLOGUE AFUA_4G14700)"/>
    <property type="match status" value="1"/>
</dbReference>